<dbReference type="InterPro" id="IPR036770">
    <property type="entry name" value="Ankyrin_rpt-contain_sf"/>
</dbReference>
<dbReference type="AlphaFoldDB" id="A0AAD8N0W5"/>
<comment type="caution">
    <text evidence="1">The sequence shown here is derived from an EMBL/GenBank/DDBJ whole genome shotgun (WGS) entry which is preliminary data.</text>
</comment>
<sequence>MDLDKFFCDLNLKIEDLFTGNKLSQNSTVTQPEDDKDLFLSKSKLWICFREPVVGSCGDNPAPVENINAPYLVGLFPIHLAVLTSSTELVYYLINERGAKLDVKCVESDSPFYGMTPLDMILHVMR</sequence>
<proteinExistence type="predicted"/>
<accession>A0AAD8N0W5</accession>
<dbReference type="EMBL" id="JAUIZM010000004">
    <property type="protein sequence ID" value="KAK1390798.1"/>
    <property type="molecule type" value="Genomic_DNA"/>
</dbReference>
<dbReference type="Proteomes" id="UP001237642">
    <property type="component" value="Unassembled WGS sequence"/>
</dbReference>
<keyword evidence="2" id="KW-1185">Reference proteome</keyword>
<name>A0AAD8N0W5_9APIA</name>
<evidence type="ECO:0000313" key="1">
    <source>
        <dbReference type="EMBL" id="KAK1390798.1"/>
    </source>
</evidence>
<reference evidence="1" key="1">
    <citation type="submission" date="2023-02" db="EMBL/GenBank/DDBJ databases">
        <title>Genome of toxic invasive species Heracleum sosnowskyi carries increased number of genes despite the absence of recent whole-genome duplications.</title>
        <authorList>
            <person name="Schelkunov M."/>
            <person name="Shtratnikova V."/>
            <person name="Makarenko M."/>
            <person name="Klepikova A."/>
            <person name="Omelchenko D."/>
            <person name="Novikova G."/>
            <person name="Obukhova E."/>
            <person name="Bogdanov V."/>
            <person name="Penin A."/>
            <person name="Logacheva M."/>
        </authorList>
    </citation>
    <scope>NUCLEOTIDE SEQUENCE</scope>
    <source>
        <strain evidence="1">Hsosn_3</strain>
        <tissue evidence="1">Leaf</tissue>
    </source>
</reference>
<organism evidence="1 2">
    <name type="scientific">Heracleum sosnowskyi</name>
    <dbReference type="NCBI Taxonomy" id="360622"/>
    <lineage>
        <taxon>Eukaryota</taxon>
        <taxon>Viridiplantae</taxon>
        <taxon>Streptophyta</taxon>
        <taxon>Embryophyta</taxon>
        <taxon>Tracheophyta</taxon>
        <taxon>Spermatophyta</taxon>
        <taxon>Magnoliopsida</taxon>
        <taxon>eudicotyledons</taxon>
        <taxon>Gunneridae</taxon>
        <taxon>Pentapetalae</taxon>
        <taxon>asterids</taxon>
        <taxon>campanulids</taxon>
        <taxon>Apiales</taxon>
        <taxon>Apiaceae</taxon>
        <taxon>Apioideae</taxon>
        <taxon>apioid superclade</taxon>
        <taxon>Tordylieae</taxon>
        <taxon>Tordyliinae</taxon>
        <taxon>Heracleum</taxon>
    </lineage>
</organism>
<reference evidence="1" key="2">
    <citation type="submission" date="2023-05" db="EMBL/GenBank/DDBJ databases">
        <authorList>
            <person name="Schelkunov M.I."/>
        </authorList>
    </citation>
    <scope>NUCLEOTIDE SEQUENCE</scope>
    <source>
        <strain evidence="1">Hsosn_3</strain>
        <tissue evidence="1">Leaf</tissue>
    </source>
</reference>
<evidence type="ECO:0000313" key="2">
    <source>
        <dbReference type="Proteomes" id="UP001237642"/>
    </source>
</evidence>
<protein>
    <submittedName>
        <fullName evidence="1">Uncharacterized protein</fullName>
    </submittedName>
</protein>
<dbReference type="SUPFAM" id="SSF48403">
    <property type="entry name" value="Ankyrin repeat"/>
    <property type="match status" value="1"/>
</dbReference>
<gene>
    <name evidence="1" type="ORF">POM88_018976</name>
</gene>